<organism evidence="2 3">
    <name type="scientific">Solanum verrucosum</name>
    <dbReference type="NCBI Taxonomy" id="315347"/>
    <lineage>
        <taxon>Eukaryota</taxon>
        <taxon>Viridiplantae</taxon>
        <taxon>Streptophyta</taxon>
        <taxon>Embryophyta</taxon>
        <taxon>Tracheophyta</taxon>
        <taxon>Spermatophyta</taxon>
        <taxon>Magnoliopsida</taxon>
        <taxon>eudicotyledons</taxon>
        <taxon>Gunneridae</taxon>
        <taxon>Pentapetalae</taxon>
        <taxon>asterids</taxon>
        <taxon>lamiids</taxon>
        <taxon>Solanales</taxon>
        <taxon>Solanaceae</taxon>
        <taxon>Solanoideae</taxon>
        <taxon>Solaneae</taxon>
        <taxon>Solanum</taxon>
    </lineage>
</organism>
<gene>
    <name evidence="2" type="ORF">MTR67_032197</name>
</gene>
<keyword evidence="1" id="KW-1133">Transmembrane helix</keyword>
<sequence>MMNFNEIPEQVHTTLMKNTRFLLSMLAAYSFGASVCTFTNYLFEIKQRLLFPVPYFDNLDIPCLFSSIVLRLLTDTHCADIVLMIYSQEILYDADFGDINLVNCTLAVFFHLPGIVIHAARLYLQGAGIEQHEHN</sequence>
<keyword evidence="1" id="KW-0812">Transmembrane</keyword>
<evidence type="ECO:0000313" key="3">
    <source>
        <dbReference type="Proteomes" id="UP001234989"/>
    </source>
</evidence>
<keyword evidence="3" id="KW-1185">Reference proteome</keyword>
<dbReference type="Proteomes" id="UP001234989">
    <property type="component" value="Chromosome 7"/>
</dbReference>
<proteinExistence type="predicted"/>
<evidence type="ECO:0000256" key="1">
    <source>
        <dbReference type="SAM" id="Phobius"/>
    </source>
</evidence>
<protein>
    <submittedName>
        <fullName evidence="2">Uncharacterized protein</fullName>
    </submittedName>
</protein>
<evidence type="ECO:0000313" key="2">
    <source>
        <dbReference type="EMBL" id="WMV38812.1"/>
    </source>
</evidence>
<dbReference type="EMBL" id="CP133618">
    <property type="protein sequence ID" value="WMV38812.1"/>
    <property type="molecule type" value="Genomic_DNA"/>
</dbReference>
<name>A0AAF0U3U6_SOLVR</name>
<reference evidence="2" key="1">
    <citation type="submission" date="2023-08" db="EMBL/GenBank/DDBJ databases">
        <title>A de novo genome assembly of Solanum verrucosum Schlechtendal, a Mexican diploid species geographically isolated from the other diploid A-genome species in potato relatives.</title>
        <authorList>
            <person name="Hosaka K."/>
        </authorList>
    </citation>
    <scope>NUCLEOTIDE SEQUENCE</scope>
    <source>
        <tissue evidence="2">Young leaves</tissue>
    </source>
</reference>
<dbReference type="AlphaFoldDB" id="A0AAF0U3U6"/>
<keyword evidence="1" id="KW-0472">Membrane</keyword>
<feature type="transmembrane region" description="Helical" evidence="1">
    <location>
        <begin position="21"/>
        <end position="43"/>
    </location>
</feature>
<accession>A0AAF0U3U6</accession>